<feature type="modified residue" description="4-aspartylphosphate" evidence="10">
    <location>
        <position position="55"/>
    </location>
</feature>
<evidence type="ECO:0000259" key="12">
    <source>
        <dbReference type="PROSITE" id="PS01124"/>
    </source>
</evidence>
<dbReference type="InterPro" id="IPR009057">
    <property type="entry name" value="Homeodomain-like_sf"/>
</dbReference>
<dbReference type="GO" id="GO:0043565">
    <property type="term" value="F:sequence-specific DNA binding"/>
    <property type="evidence" value="ECO:0007669"/>
    <property type="project" value="InterPro"/>
</dbReference>
<dbReference type="SMART" id="SM00342">
    <property type="entry name" value="HTH_ARAC"/>
    <property type="match status" value="1"/>
</dbReference>
<keyword evidence="11" id="KW-0175">Coiled coil</keyword>
<evidence type="ECO:0000256" key="5">
    <source>
        <dbReference type="ARBA" id="ARBA00023012"/>
    </source>
</evidence>
<evidence type="ECO:0000256" key="2">
    <source>
        <dbReference type="ARBA" id="ARBA00018672"/>
    </source>
</evidence>
<dbReference type="GO" id="GO:0000160">
    <property type="term" value="P:phosphorelay signal transduction system"/>
    <property type="evidence" value="ECO:0007669"/>
    <property type="project" value="UniProtKB-KW"/>
</dbReference>
<dbReference type="SUPFAM" id="SSF52172">
    <property type="entry name" value="CheY-like"/>
    <property type="match status" value="1"/>
</dbReference>
<dbReference type="Gene3D" id="1.10.10.60">
    <property type="entry name" value="Homeodomain-like"/>
    <property type="match status" value="2"/>
</dbReference>
<evidence type="ECO:0000256" key="4">
    <source>
        <dbReference type="ARBA" id="ARBA00022553"/>
    </source>
</evidence>
<dbReference type="Pfam" id="PF00072">
    <property type="entry name" value="Response_reg"/>
    <property type="match status" value="1"/>
</dbReference>
<dbReference type="SUPFAM" id="SSF46689">
    <property type="entry name" value="Homeodomain-like"/>
    <property type="match status" value="1"/>
</dbReference>
<feature type="domain" description="Response regulatory" evidence="13">
    <location>
        <begin position="3"/>
        <end position="120"/>
    </location>
</feature>
<reference evidence="14" key="1">
    <citation type="journal article" date="2021" name="PeerJ">
        <title>Extensive microbial diversity within the chicken gut microbiome revealed by metagenomics and culture.</title>
        <authorList>
            <person name="Gilroy R."/>
            <person name="Ravi A."/>
            <person name="Getino M."/>
            <person name="Pursley I."/>
            <person name="Horton D.L."/>
            <person name="Alikhan N.F."/>
            <person name="Baker D."/>
            <person name="Gharbi K."/>
            <person name="Hall N."/>
            <person name="Watson M."/>
            <person name="Adriaenssens E.M."/>
            <person name="Foster-Nyarko E."/>
            <person name="Jarju S."/>
            <person name="Secka A."/>
            <person name="Antonio M."/>
            <person name="Oren A."/>
            <person name="Chaudhuri R.R."/>
            <person name="La Ragione R."/>
            <person name="Hildebrand F."/>
            <person name="Pallen M.J."/>
        </authorList>
    </citation>
    <scope>NUCLEOTIDE SEQUENCE</scope>
    <source>
        <strain evidence="14">CHK195-6426</strain>
    </source>
</reference>
<dbReference type="GO" id="GO:0003700">
    <property type="term" value="F:DNA-binding transcription factor activity"/>
    <property type="evidence" value="ECO:0007669"/>
    <property type="project" value="InterPro"/>
</dbReference>
<accession>A0A9D1R4H0</accession>
<dbReference type="PANTHER" id="PTHR42713">
    <property type="entry name" value="HISTIDINE KINASE-RELATED"/>
    <property type="match status" value="1"/>
</dbReference>
<evidence type="ECO:0000256" key="8">
    <source>
        <dbReference type="ARBA" id="ARBA00023163"/>
    </source>
</evidence>
<evidence type="ECO:0000256" key="7">
    <source>
        <dbReference type="ARBA" id="ARBA00023125"/>
    </source>
</evidence>
<dbReference type="PANTHER" id="PTHR42713:SF3">
    <property type="entry name" value="TRANSCRIPTIONAL REGULATORY PROTEIN HPTR"/>
    <property type="match status" value="1"/>
</dbReference>
<comment type="subcellular location">
    <subcellularLocation>
        <location evidence="1">Cytoplasm</location>
    </subcellularLocation>
</comment>
<comment type="caution">
    <text evidence="14">The sequence shown here is derived from an EMBL/GenBank/DDBJ whole genome shotgun (WGS) entry which is preliminary data.</text>
</comment>
<evidence type="ECO:0000259" key="13">
    <source>
        <dbReference type="PROSITE" id="PS50110"/>
    </source>
</evidence>
<evidence type="ECO:0000256" key="1">
    <source>
        <dbReference type="ARBA" id="ARBA00004496"/>
    </source>
</evidence>
<protein>
    <recommendedName>
        <fullName evidence="2">Stage 0 sporulation protein A homolog</fullName>
    </recommendedName>
</protein>
<dbReference type="InterPro" id="IPR018060">
    <property type="entry name" value="HTH_AraC"/>
</dbReference>
<keyword evidence="6" id="KW-0805">Transcription regulation</keyword>
<evidence type="ECO:0000256" key="6">
    <source>
        <dbReference type="ARBA" id="ARBA00023015"/>
    </source>
</evidence>
<dbReference type="InterPro" id="IPR051552">
    <property type="entry name" value="HptR"/>
</dbReference>
<dbReference type="AlphaFoldDB" id="A0A9D1R4H0"/>
<dbReference type="CDD" id="cd17536">
    <property type="entry name" value="REC_YesN-like"/>
    <property type="match status" value="1"/>
</dbReference>
<keyword evidence="8" id="KW-0804">Transcription</keyword>
<organism evidence="14 15">
    <name type="scientific">Candidatus Acetatifactor stercoripullorum</name>
    <dbReference type="NCBI Taxonomy" id="2838414"/>
    <lineage>
        <taxon>Bacteria</taxon>
        <taxon>Bacillati</taxon>
        <taxon>Bacillota</taxon>
        <taxon>Clostridia</taxon>
        <taxon>Lachnospirales</taxon>
        <taxon>Lachnospiraceae</taxon>
        <taxon>Acetatifactor</taxon>
    </lineage>
</organism>
<reference evidence="14" key="2">
    <citation type="submission" date="2021-04" db="EMBL/GenBank/DDBJ databases">
        <authorList>
            <person name="Gilroy R."/>
        </authorList>
    </citation>
    <scope>NUCLEOTIDE SEQUENCE</scope>
    <source>
        <strain evidence="14">CHK195-6426</strain>
    </source>
</reference>
<dbReference type="Pfam" id="PF12833">
    <property type="entry name" value="HTH_18"/>
    <property type="match status" value="1"/>
</dbReference>
<keyword evidence="5" id="KW-0902">Two-component regulatory system</keyword>
<keyword evidence="4 10" id="KW-0597">Phosphoprotein</keyword>
<dbReference type="InterPro" id="IPR001789">
    <property type="entry name" value="Sig_transdc_resp-reg_receiver"/>
</dbReference>
<dbReference type="SMART" id="SM00448">
    <property type="entry name" value="REC"/>
    <property type="match status" value="1"/>
</dbReference>
<evidence type="ECO:0000313" key="14">
    <source>
        <dbReference type="EMBL" id="HIW80852.1"/>
    </source>
</evidence>
<proteinExistence type="predicted"/>
<sequence>MYRVLLVDDEPIVLSSLSAILPWDLLECQLVGTASNGMDAYNKICDEYPDIVITDIKMPLLNGLELIERAKKLDADIDFVVLSGYDDFAFAQSAMKFGVKDYHLKPVRKEELTATLQKIIAERRQKEQALLFQERQFLQKLKLPLQKSFLFDAFNASGLSEETLKRYTHLLGFPQGNVTCLIASFLEPAFLSRFQEEFYCCIRRLPIRVLWPAFYVTNSFLFLYTADDLSTGDQLQRFVKSRSWPGQSVELECQFIHFETITCAYREIIRKISRYQTIRLINEMQPPEEILNPSLTAHSFGIAYSGWESLSDQYEAQKLIQDTFAPVADVDTAILLCIRLLFSSPLFSAKEDFDFHTLQLLFRSSTVEEVQNLALRLLSGRLPVQASKCGPQKATLIPRVKEYVNAHLDSESLSLKWLAENQFFVSVGYLSKQFQQEEGEHFSHYLNRQRVALAKKLMTSYHNSNIQEVALLVGFRNNPRYFSQVFKKYTGMTPSEYLAGQKEGAS</sequence>
<dbReference type="Gene3D" id="3.40.50.2300">
    <property type="match status" value="1"/>
</dbReference>
<feature type="domain" description="HTH araC/xylS-type" evidence="12">
    <location>
        <begin position="398"/>
        <end position="500"/>
    </location>
</feature>
<dbReference type="PROSITE" id="PS50110">
    <property type="entry name" value="RESPONSE_REGULATORY"/>
    <property type="match status" value="1"/>
</dbReference>
<evidence type="ECO:0000256" key="11">
    <source>
        <dbReference type="SAM" id="Coils"/>
    </source>
</evidence>
<keyword evidence="3" id="KW-0963">Cytoplasm</keyword>
<name>A0A9D1R4H0_9FIRM</name>
<dbReference type="InterPro" id="IPR011006">
    <property type="entry name" value="CheY-like_superfamily"/>
</dbReference>
<dbReference type="EMBL" id="DXGH01000027">
    <property type="protein sequence ID" value="HIW80852.1"/>
    <property type="molecule type" value="Genomic_DNA"/>
</dbReference>
<feature type="coiled-coil region" evidence="11">
    <location>
        <begin position="109"/>
        <end position="136"/>
    </location>
</feature>
<evidence type="ECO:0000313" key="15">
    <source>
        <dbReference type="Proteomes" id="UP000824265"/>
    </source>
</evidence>
<dbReference type="Proteomes" id="UP000824265">
    <property type="component" value="Unassembled WGS sequence"/>
</dbReference>
<comment type="function">
    <text evidence="9">May play the central regulatory role in sporulation. It may be an element of the effector pathway responsible for the activation of sporulation genes in response to nutritional stress. Spo0A may act in concert with spo0H (a sigma factor) to control the expression of some genes that are critical to the sporulation process.</text>
</comment>
<keyword evidence="7" id="KW-0238">DNA-binding</keyword>
<evidence type="ECO:0000256" key="3">
    <source>
        <dbReference type="ARBA" id="ARBA00022490"/>
    </source>
</evidence>
<gene>
    <name evidence="14" type="ORF">H9742_04860</name>
</gene>
<dbReference type="PROSITE" id="PS01124">
    <property type="entry name" value="HTH_ARAC_FAMILY_2"/>
    <property type="match status" value="1"/>
</dbReference>
<dbReference type="GO" id="GO:0005737">
    <property type="term" value="C:cytoplasm"/>
    <property type="evidence" value="ECO:0007669"/>
    <property type="project" value="UniProtKB-SubCell"/>
</dbReference>
<evidence type="ECO:0000256" key="10">
    <source>
        <dbReference type="PROSITE-ProRule" id="PRU00169"/>
    </source>
</evidence>
<evidence type="ECO:0000256" key="9">
    <source>
        <dbReference type="ARBA" id="ARBA00024867"/>
    </source>
</evidence>